<dbReference type="SUPFAM" id="SSF82199">
    <property type="entry name" value="SET domain"/>
    <property type="match status" value="1"/>
</dbReference>
<dbReference type="AlphaFoldDB" id="A0AAW1SLD0"/>
<evidence type="ECO:0000313" key="5">
    <source>
        <dbReference type="EMBL" id="KAK9846547.1"/>
    </source>
</evidence>
<dbReference type="PANTHER" id="PTHR45747:SF4">
    <property type="entry name" value="HISTONE-LYSINE N-METHYLTRANSFERASE E(Z)"/>
    <property type="match status" value="1"/>
</dbReference>
<comment type="caution">
    <text evidence="5">The sequence shown here is derived from an EMBL/GenBank/DDBJ whole genome shotgun (WGS) entry which is preliminary data.</text>
</comment>
<dbReference type="InterPro" id="IPR041355">
    <property type="entry name" value="Pre-SET_CXC"/>
</dbReference>
<dbReference type="CDD" id="cd10519">
    <property type="entry name" value="SET_EZH"/>
    <property type="match status" value="1"/>
</dbReference>
<dbReference type="PANTHER" id="PTHR45747">
    <property type="entry name" value="HISTONE-LYSINE N-METHYLTRANSFERASE E(Z)"/>
    <property type="match status" value="1"/>
</dbReference>
<protein>
    <recommendedName>
        <fullName evidence="4">SET domain-containing protein</fullName>
    </recommendedName>
</protein>
<dbReference type="SMART" id="SM00317">
    <property type="entry name" value="SET"/>
    <property type="match status" value="1"/>
</dbReference>
<dbReference type="GO" id="GO:0003682">
    <property type="term" value="F:chromatin binding"/>
    <property type="evidence" value="ECO:0007669"/>
    <property type="project" value="TreeGrafter"/>
</dbReference>
<dbReference type="CDD" id="cd00167">
    <property type="entry name" value="SANT"/>
    <property type="match status" value="1"/>
</dbReference>
<dbReference type="InterPro" id="IPR046341">
    <property type="entry name" value="SET_dom_sf"/>
</dbReference>
<dbReference type="EMBL" id="JALJOU010000001">
    <property type="protein sequence ID" value="KAK9846547.1"/>
    <property type="molecule type" value="Genomic_DNA"/>
</dbReference>
<feature type="domain" description="SET" evidence="4">
    <location>
        <begin position="332"/>
        <end position="447"/>
    </location>
</feature>
<accession>A0AAW1SLD0</accession>
<feature type="region of interest" description="Disordered" evidence="3">
    <location>
        <begin position="206"/>
        <end position="255"/>
    </location>
</feature>
<dbReference type="Gene3D" id="2.170.270.10">
    <property type="entry name" value="SET domain"/>
    <property type="match status" value="1"/>
</dbReference>
<evidence type="ECO:0000256" key="2">
    <source>
        <dbReference type="ARBA" id="ARBA00023163"/>
    </source>
</evidence>
<evidence type="ECO:0000256" key="3">
    <source>
        <dbReference type="SAM" id="MobiDB-lite"/>
    </source>
</evidence>
<dbReference type="GO" id="GO:0031507">
    <property type="term" value="P:heterochromatin formation"/>
    <property type="evidence" value="ECO:0007669"/>
    <property type="project" value="TreeGrafter"/>
</dbReference>
<dbReference type="Proteomes" id="UP001445335">
    <property type="component" value="Unassembled WGS sequence"/>
</dbReference>
<evidence type="ECO:0000259" key="4">
    <source>
        <dbReference type="PROSITE" id="PS50280"/>
    </source>
</evidence>
<sequence length="459" mass="48423">MAVEVGGCLYSANAGGAVAPPLEAPCVGRGPALALGVHARRQTLEAALAAYSSLFCVRCLTYGCLVHTGPHARQQKRPPSLRAAAANAGPLHDNHSTGESGCSNTGAALAAGGGRVSRAARAAAWTAPAGAHRTAAAPDAQFLLAGQRNAAERQPPWTELEAGLLARGLGDFGPDACRIARLVGTRSCADVRARLLAGDVSEHAGNVSKQGDLQAAGSEGAGVPAAVPAAPAPAARGPENRRKPREAPRRKHAAAKQVIATRLRHDRTLAWPAYSPGCRKKTCPCVAAGMECDPDLCKGCAPAVGVVHAPAADADESAPACCNMRLRQRQHKRVAMGLSDIAGWGAFLLENAARNDLIGEYTGELVSQEEAERRGRAYDSEGFSYLFNLDRDWVLDARFRGNKLRFINHSTEANCRAEVVLVQGDHRVAILAVHDIPAGQELMLDYRYDRARAPAWHNP</sequence>
<dbReference type="InterPro" id="IPR001214">
    <property type="entry name" value="SET_dom"/>
</dbReference>
<evidence type="ECO:0000256" key="1">
    <source>
        <dbReference type="ARBA" id="ARBA00023015"/>
    </source>
</evidence>
<gene>
    <name evidence="5" type="ORF">WJX81_006349</name>
</gene>
<evidence type="ECO:0000313" key="6">
    <source>
        <dbReference type="Proteomes" id="UP001445335"/>
    </source>
</evidence>
<feature type="compositionally biased region" description="Basic and acidic residues" evidence="3">
    <location>
        <begin position="238"/>
        <end position="247"/>
    </location>
</feature>
<dbReference type="InterPro" id="IPR001005">
    <property type="entry name" value="SANT/Myb"/>
</dbReference>
<organism evidence="5 6">
    <name type="scientific">Elliptochloris bilobata</name>
    <dbReference type="NCBI Taxonomy" id="381761"/>
    <lineage>
        <taxon>Eukaryota</taxon>
        <taxon>Viridiplantae</taxon>
        <taxon>Chlorophyta</taxon>
        <taxon>core chlorophytes</taxon>
        <taxon>Trebouxiophyceae</taxon>
        <taxon>Trebouxiophyceae incertae sedis</taxon>
        <taxon>Elliptochloris clade</taxon>
        <taxon>Elliptochloris</taxon>
    </lineage>
</organism>
<keyword evidence="6" id="KW-1185">Reference proteome</keyword>
<keyword evidence="1" id="KW-0805">Transcription regulation</keyword>
<name>A0AAW1SLD0_9CHLO</name>
<reference evidence="5 6" key="1">
    <citation type="journal article" date="2024" name="Nat. Commun.">
        <title>Phylogenomics reveals the evolutionary origins of lichenization in chlorophyte algae.</title>
        <authorList>
            <person name="Puginier C."/>
            <person name="Libourel C."/>
            <person name="Otte J."/>
            <person name="Skaloud P."/>
            <person name="Haon M."/>
            <person name="Grisel S."/>
            <person name="Petersen M."/>
            <person name="Berrin J.G."/>
            <person name="Delaux P.M."/>
            <person name="Dal Grande F."/>
            <person name="Keller J."/>
        </authorList>
    </citation>
    <scope>NUCLEOTIDE SEQUENCE [LARGE SCALE GENOMIC DNA]</scope>
    <source>
        <strain evidence="5 6">SAG 245.80</strain>
    </source>
</reference>
<feature type="region of interest" description="Disordered" evidence="3">
    <location>
        <begin position="70"/>
        <end position="103"/>
    </location>
</feature>
<dbReference type="Pfam" id="PF00856">
    <property type="entry name" value="SET"/>
    <property type="match status" value="1"/>
</dbReference>
<keyword evidence="2" id="KW-0804">Transcription</keyword>
<proteinExistence type="predicted"/>
<dbReference type="PROSITE" id="PS50280">
    <property type="entry name" value="SET"/>
    <property type="match status" value="1"/>
</dbReference>
<dbReference type="GO" id="GO:0046976">
    <property type="term" value="F:histone H3K27 methyltransferase activity"/>
    <property type="evidence" value="ECO:0007669"/>
    <property type="project" value="TreeGrafter"/>
</dbReference>
<feature type="compositionally biased region" description="Low complexity" evidence="3">
    <location>
        <begin position="215"/>
        <end position="237"/>
    </location>
</feature>
<dbReference type="GO" id="GO:0005634">
    <property type="term" value="C:nucleus"/>
    <property type="evidence" value="ECO:0007669"/>
    <property type="project" value="TreeGrafter"/>
</dbReference>
<dbReference type="Pfam" id="PF18264">
    <property type="entry name" value="preSET_CXC"/>
    <property type="match status" value="1"/>
</dbReference>
<dbReference type="InterPro" id="IPR045318">
    <property type="entry name" value="EZH1/2-like"/>
</dbReference>